<dbReference type="InterPro" id="IPR001841">
    <property type="entry name" value="Znf_RING"/>
</dbReference>
<evidence type="ECO:0000256" key="6">
    <source>
        <dbReference type="ARBA" id="ARBA00022771"/>
    </source>
</evidence>
<evidence type="ECO:0000256" key="1">
    <source>
        <dbReference type="ARBA" id="ARBA00000900"/>
    </source>
</evidence>
<evidence type="ECO:0000256" key="7">
    <source>
        <dbReference type="ARBA" id="ARBA00022786"/>
    </source>
</evidence>
<reference evidence="14" key="1">
    <citation type="journal article" date="2020" name="Nature">
        <title>Giant virus diversity and host interactions through global metagenomics.</title>
        <authorList>
            <person name="Schulz F."/>
            <person name="Roux S."/>
            <person name="Paez-Espino D."/>
            <person name="Jungbluth S."/>
            <person name="Walsh D.A."/>
            <person name="Denef V.J."/>
            <person name="McMahon K.D."/>
            <person name="Konstantinidis K.T."/>
            <person name="Eloe-Fadrosh E.A."/>
            <person name="Kyrpides N.C."/>
            <person name="Woyke T."/>
        </authorList>
    </citation>
    <scope>NUCLEOTIDE SEQUENCE</scope>
    <source>
        <strain evidence="14">GVMAG-M-3300024261-37</strain>
    </source>
</reference>
<dbReference type="Pfam" id="PF13639">
    <property type="entry name" value="zf-RING_2"/>
    <property type="match status" value="1"/>
</dbReference>
<dbReference type="GO" id="GO:0016567">
    <property type="term" value="P:protein ubiquitination"/>
    <property type="evidence" value="ECO:0007669"/>
    <property type="project" value="TreeGrafter"/>
</dbReference>
<protein>
    <recommendedName>
        <fullName evidence="10">E3 ubiquitin-protein ligase RNF181</fullName>
        <ecNumber evidence="3">2.3.2.27</ecNumber>
    </recommendedName>
    <alternativeName>
        <fullName evidence="11">RING finger protein 181</fullName>
    </alternativeName>
</protein>
<dbReference type="PANTHER" id="PTHR15710:SF160">
    <property type="entry name" value="E3 UBIQUITIN-PROTEIN LIGASE RNF181"/>
    <property type="match status" value="1"/>
</dbReference>
<evidence type="ECO:0000313" key="14">
    <source>
        <dbReference type="EMBL" id="QHT95230.1"/>
    </source>
</evidence>
<accession>A0A6C0IRM5</accession>
<evidence type="ECO:0000256" key="9">
    <source>
        <dbReference type="ARBA" id="ARBA00038197"/>
    </source>
</evidence>
<dbReference type="EMBL" id="MN740237">
    <property type="protein sequence ID" value="QHT95230.1"/>
    <property type="molecule type" value="Genomic_DNA"/>
</dbReference>
<keyword evidence="6" id="KW-0863">Zinc-finger</keyword>
<dbReference type="GO" id="GO:0061630">
    <property type="term" value="F:ubiquitin protein ligase activity"/>
    <property type="evidence" value="ECO:0007669"/>
    <property type="project" value="UniProtKB-EC"/>
</dbReference>
<dbReference type="SUPFAM" id="SSF57850">
    <property type="entry name" value="RING/U-box"/>
    <property type="match status" value="1"/>
</dbReference>
<feature type="domain" description="RING-type" evidence="13">
    <location>
        <begin position="44"/>
        <end position="87"/>
    </location>
</feature>
<evidence type="ECO:0000256" key="10">
    <source>
        <dbReference type="ARBA" id="ARBA00039317"/>
    </source>
</evidence>
<evidence type="ECO:0000256" key="12">
    <source>
        <dbReference type="ARBA" id="ARBA00045940"/>
    </source>
</evidence>
<comment type="function">
    <text evidence="12">E3 ubiquitin-protein ligase which accepts ubiquitin from an E2 ubiquitin-conjugating enzyme in the form of a thioester and then directly transfers the ubiquitin to targeted substrates. Catalyzes monoubiquitination of 26S proteasome subunit PSMC2/RPT1.</text>
</comment>
<evidence type="ECO:0000256" key="3">
    <source>
        <dbReference type="ARBA" id="ARBA00012483"/>
    </source>
</evidence>
<evidence type="ECO:0000259" key="13">
    <source>
        <dbReference type="Pfam" id="PF13639"/>
    </source>
</evidence>
<dbReference type="Gene3D" id="3.30.40.10">
    <property type="entry name" value="Zinc/RING finger domain, C3HC4 (zinc finger)"/>
    <property type="match status" value="1"/>
</dbReference>
<dbReference type="GO" id="GO:0005737">
    <property type="term" value="C:cytoplasm"/>
    <property type="evidence" value="ECO:0007669"/>
    <property type="project" value="TreeGrafter"/>
</dbReference>
<sequence length="119" mass="14004">MDDYNDFFMKTMELLLRKDKKTISSNGLKQLKNIKFTEDMKEETCPISLEKFKEGEEITGLPCNHKYKEKYILKWLKEEKNCCPVCRYELCGETDQIGNILDLEKETILNITNVKALID</sequence>
<keyword evidence="7" id="KW-0833">Ubl conjugation pathway</keyword>
<dbReference type="AlphaFoldDB" id="A0A6C0IRM5"/>
<proteinExistence type="inferred from homology"/>
<comment type="catalytic activity">
    <reaction evidence="1">
        <text>S-ubiquitinyl-[E2 ubiquitin-conjugating enzyme]-L-cysteine + [acceptor protein]-L-lysine = [E2 ubiquitin-conjugating enzyme]-L-cysteine + N(6)-ubiquitinyl-[acceptor protein]-L-lysine.</text>
        <dbReference type="EC" id="2.3.2.27"/>
    </reaction>
</comment>
<evidence type="ECO:0000256" key="2">
    <source>
        <dbReference type="ARBA" id="ARBA00004906"/>
    </source>
</evidence>
<evidence type="ECO:0000256" key="5">
    <source>
        <dbReference type="ARBA" id="ARBA00022723"/>
    </source>
</evidence>
<organism evidence="14">
    <name type="scientific">viral metagenome</name>
    <dbReference type="NCBI Taxonomy" id="1070528"/>
    <lineage>
        <taxon>unclassified sequences</taxon>
        <taxon>metagenomes</taxon>
        <taxon>organismal metagenomes</taxon>
    </lineage>
</organism>
<keyword evidence="5" id="KW-0479">Metal-binding</keyword>
<dbReference type="GO" id="GO:0008270">
    <property type="term" value="F:zinc ion binding"/>
    <property type="evidence" value="ECO:0007669"/>
    <property type="project" value="UniProtKB-KW"/>
</dbReference>
<comment type="pathway">
    <text evidence="2">Protein modification; protein ubiquitination.</text>
</comment>
<keyword evidence="4" id="KW-0808">Transferase</keyword>
<comment type="similarity">
    <text evidence="9">Belongs to the RNF181 family.</text>
</comment>
<keyword evidence="8" id="KW-0862">Zinc</keyword>
<evidence type="ECO:0000256" key="11">
    <source>
        <dbReference type="ARBA" id="ARBA00041674"/>
    </source>
</evidence>
<evidence type="ECO:0000256" key="4">
    <source>
        <dbReference type="ARBA" id="ARBA00022679"/>
    </source>
</evidence>
<dbReference type="PANTHER" id="PTHR15710">
    <property type="entry name" value="E3 UBIQUITIN-PROTEIN LIGASE PRAJA"/>
    <property type="match status" value="1"/>
</dbReference>
<dbReference type="EC" id="2.3.2.27" evidence="3"/>
<evidence type="ECO:0000256" key="8">
    <source>
        <dbReference type="ARBA" id="ARBA00022833"/>
    </source>
</evidence>
<name>A0A6C0IRM5_9ZZZZ</name>
<dbReference type="InterPro" id="IPR013083">
    <property type="entry name" value="Znf_RING/FYVE/PHD"/>
</dbReference>